<dbReference type="PANTHER" id="PTHR46652">
    <property type="entry name" value="LEUCINE-RICH REPEAT AND IQ DOMAIN-CONTAINING PROTEIN 1-RELATED"/>
    <property type="match status" value="1"/>
</dbReference>
<proteinExistence type="predicted"/>
<reference evidence="4 5" key="2">
    <citation type="submission" date="2024-07" db="EMBL/GenBank/DDBJ databases">
        <authorList>
            <person name="Akdeniz Z."/>
        </authorList>
    </citation>
    <scope>NUCLEOTIDE SEQUENCE [LARGE SCALE GENOMIC DNA]</scope>
</reference>
<gene>
    <name evidence="3" type="ORF">HINF_LOCUS26152</name>
    <name evidence="4" type="ORF">HINF_LOCUS54693</name>
</gene>
<keyword evidence="1" id="KW-0433">Leucine-rich repeat</keyword>
<dbReference type="EMBL" id="CAXDID020000285">
    <property type="protein sequence ID" value="CAL6070676.1"/>
    <property type="molecule type" value="Genomic_DNA"/>
</dbReference>
<keyword evidence="2" id="KW-0677">Repeat</keyword>
<evidence type="ECO:0000313" key="5">
    <source>
        <dbReference type="Proteomes" id="UP001642409"/>
    </source>
</evidence>
<dbReference type="InterPro" id="IPR050836">
    <property type="entry name" value="SDS22/Internalin_LRR"/>
</dbReference>
<keyword evidence="5" id="KW-1185">Reference proteome</keyword>
<dbReference type="AlphaFoldDB" id="A0AA86PP22"/>
<accession>A0AA86PP22</accession>
<evidence type="ECO:0000313" key="3">
    <source>
        <dbReference type="EMBL" id="CAI9938507.1"/>
    </source>
</evidence>
<evidence type="ECO:0000313" key="4">
    <source>
        <dbReference type="EMBL" id="CAL6070676.1"/>
    </source>
</evidence>
<dbReference type="PROSITE" id="PS51450">
    <property type="entry name" value="LRR"/>
    <property type="match status" value="2"/>
</dbReference>
<dbReference type="EMBL" id="CATOUU010000655">
    <property type="protein sequence ID" value="CAI9938507.1"/>
    <property type="molecule type" value="Genomic_DNA"/>
</dbReference>
<dbReference type="Gene3D" id="3.80.10.10">
    <property type="entry name" value="Ribonuclease Inhibitor"/>
    <property type="match status" value="2"/>
</dbReference>
<organism evidence="3">
    <name type="scientific">Hexamita inflata</name>
    <dbReference type="NCBI Taxonomy" id="28002"/>
    <lineage>
        <taxon>Eukaryota</taxon>
        <taxon>Metamonada</taxon>
        <taxon>Diplomonadida</taxon>
        <taxon>Hexamitidae</taxon>
        <taxon>Hexamitinae</taxon>
        <taxon>Hexamita</taxon>
    </lineage>
</organism>
<dbReference type="InterPro" id="IPR001611">
    <property type="entry name" value="Leu-rich_rpt"/>
</dbReference>
<name>A0AA86PP22_9EUKA</name>
<protein>
    <submittedName>
        <fullName evidence="3">Leucine-rich repeat domain-containing protein</fullName>
    </submittedName>
    <submittedName>
        <fullName evidence="4">Leucine-rich_repeat domain-containing protein</fullName>
    </submittedName>
</protein>
<dbReference type="SUPFAM" id="SSF52058">
    <property type="entry name" value="L domain-like"/>
    <property type="match status" value="1"/>
</dbReference>
<dbReference type="SMART" id="SM00365">
    <property type="entry name" value="LRR_SD22"/>
    <property type="match status" value="5"/>
</dbReference>
<dbReference type="PANTHER" id="PTHR46652:SF3">
    <property type="entry name" value="LEUCINE-RICH REPEAT-CONTAINING PROTEIN 9"/>
    <property type="match status" value="1"/>
</dbReference>
<reference evidence="3" key="1">
    <citation type="submission" date="2023-06" db="EMBL/GenBank/DDBJ databases">
        <authorList>
            <person name="Kurt Z."/>
        </authorList>
    </citation>
    <scope>NUCLEOTIDE SEQUENCE</scope>
</reference>
<dbReference type="Pfam" id="PF12799">
    <property type="entry name" value="LRR_4"/>
    <property type="match status" value="1"/>
</dbReference>
<dbReference type="InterPro" id="IPR032675">
    <property type="entry name" value="LRR_dom_sf"/>
</dbReference>
<dbReference type="Proteomes" id="UP001642409">
    <property type="component" value="Unassembled WGS sequence"/>
</dbReference>
<sequence>MYECQVYNESEQLTVSIIIRLIKLSSVNVNVSIKELKQLQLIKIELEHNIIFDMKTLTEMKNYNTDWVQEQDEATDQDYTNYLVQTNQQIDLDTFKEGIKEYKKESNELIEKFGCRYEKDMIMKYQKDVVNNSLRMQNDDQIINLNFADDLDVTNLTIENCKNVKFVKVPVKVTSLKVNNCNILTVDGIESIKQLKMIELVNNPLTTIKPIFSLINITSLRINNTKISNIAGIEDLKQLTSIDLRNNIIILIEQLKSLTNLQQVLVDNNYIQDLEILTNQNWICQQNTPTEANLQAYLIDTNSSLTLDAFKAQIAPKKAKSDQLVSNLLQQLAKYDNDLRNKYQAVTKFQTLYVENDSAIKDLKFVEKLDLVEIILSRCTNVKFARNPSNLQYLSLQNCNISDLSGLQNFTQLKKLQITNSPLRSLSHISTLVNLLSLQITGSKLTNVVGINNLKQLQYLDLSENAIISIQPLSQLLQTKQFKQLYFDDNFIVDQEWLVQNYSEWICRQRVPADSDYQNYIQDTNLNINVAQLKSSFTPLITKSNQLIQVIVVKYESEMKAKYESKFIKMNPYGFGPYLYIDKDPQVRSLNFVAELGVTDLCMNSCPHARKIPRTLKQLQHYNSDLKTLKFAEGAVNLEVLYAHNGNMIVNANGLRALRNLKFLELRYNKMVDQSPVEYLTAKGCLETCFTGEQTQPNQQEIDEARLW</sequence>
<comment type="caution">
    <text evidence="3">The sequence shown here is derived from an EMBL/GenBank/DDBJ whole genome shotgun (WGS) entry which is preliminary data.</text>
</comment>
<evidence type="ECO:0000256" key="2">
    <source>
        <dbReference type="ARBA" id="ARBA00022737"/>
    </source>
</evidence>
<evidence type="ECO:0000256" key="1">
    <source>
        <dbReference type="ARBA" id="ARBA00022614"/>
    </source>
</evidence>
<dbReference type="InterPro" id="IPR025875">
    <property type="entry name" value="Leu-rich_rpt_4"/>
</dbReference>